<protein>
    <submittedName>
        <fullName evidence="1">Uncharacterized protein</fullName>
    </submittedName>
</protein>
<dbReference type="AlphaFoldDB" id="A0A8X6QEU8"/>
<keyword evidence="2" id="KW-1185">Reference proteome</keyword>
<comment type="caution">
    <text evidence="1">The sequence shown here is derived from an EMBL/GenBank/DDBJ whole genome shotgun (WGS) entry which is preliminary data.</text>
</comment>
<dbReference type="Proteomes" id="UP000887013">
    <property type="component" value="Unassembled WGS sequence"/>
</dbReference>
<proteinExistence type="predicted"/>
<sequence length="113" mass="12331">MTSISFAPVKLAFRTVVPDGCDETKAPIIFIHGLTASKEYWMDIPEIVANATKRKVSAYNAMAPNIEGKPGSGSPGEEAKKRRDIMSFLNGLPSSQRAIITNVDEISDHIKLK</sequence>
<name>A0A8X6QEU8_NEPPI</name>
<organism evidence="1 2">
    <name type="scientific">Nephila pilipes</name>
    <name type="common">Giant wood spider</name>
    <name type="synonym">Nephila maculata</name>
    <dbReference type="NCBI Taxonomy" id="299642"/>
    <lineage>
        <taxon>Eukaryota</taxon>
        <taxon>Metazoa</taxon>
        <taxon>Ecdysozoa</taxon>
        <taxon>Arthropoda</taxon>
        <taxon>Chelicerata</taxon>
        <taxon>Arachnida</taxon>
        <taxon>Araneae</taxon>
        <taxon>Araneomorphae</taxon>
        <taxon>Entelegynae</taxon>
        <taxon>Araneoidea</taxon>
        <taxon>Nephilidae</taxon>
        <taxon>Nephila</taxon>
    </lineage>
</organism>
<evidence type="ECO:0000313" key="2">
    <source>
        <dbReference type="Proteomes" id="UP000887013"/>
    </source>
</evidence>
<dbReference type="OrthoDB" id="6421323at2759"/>
<dbReference type="InterPro" id="IPR029058">
    <property type="entry name" value="AB_hydrolase_fold"/>
</dbReference>
<dbReference type="SUPFAM" id="SSF53474">
    <property type="entry name" value="alpha/beta-Hydrolases"/>
    <property type="match status" value="1"/>
</dbReference>
<evidence type="ECO:0000313" key="1">
    <source>
        <dbReference type="EMBL" id="GFU22816.1"/>
    </source>
</evidence>
<gene>
    <name evidence="1" type="ORF">NPIL_120731</name>
</gene>
<reference evidence="1" key="1">
    <citation type="submission" date="2020-08" db="EMBL/GenBank/DDBJ databases">
        <title>Multicomponent nature underlies the extraordinary mechanical properties of spider dragline silk.</title>
        <authorList>
            <person name="Kono N."/>
            <person name="Nakamura H."/>
            <person name="Mori M."/>
            <person name="Yoshida Y."/>
            <person name="Ohtoshi R."/>
            <person name="Malay A.D."/>
            <person name="Moran D.A.P."/>
            <person name="Tomita M."/>
            <person name="Numata K."/>
            <person name="Arakawa K."/>
        </authorList>
    </citation>
    <scope>NUCLEOTIDE SEQUENCE</scope>
</reference>
<dbReference type="EMBL" id="BMAW01127821">
    <property type="protein sequence ID" value="GFU22816.1"/>
    <property type="molecule type" value="Genomic_DNA"/>
</dbReference>
<accession>A0A8X6QEU8</accession>